<dbReference type="InterPro" id="IPR003010">
    <property type="entry name" value="C-N_Hydrolase"/>
</dbReference>
<comment type="pathway">
    <text evidence="1 7 8">Cofactor biosynthesis; NAD(+) biosynthesis; NAD(+) from deamido-NAD(+) (L-Gln route): step 1/1.</text>
</comment>
<dbReference type="InterPro" id="IPR014445">
    <property type="entry name" value="Gln-dep_NAD_synthase"/>
</dbReference>
<dbReference type="UniPathway" id="UPA00253">
    <property type="reaction ID" value="UER00334"/>
</dbReference>
<keyword evidence="5 7" id="KW-0067">ATP-binding</keyword>
<evidence type="ECO:0000256" key="6">
    <source>
        <dbReference type="ARBA" id="ARBA00023027"/>
    </source>
</evidence>
<feature type="binding site" evidence="7">
    <location>
        <begin position="572"/>
        <end position="575"/>
    </location>
    <ligand>
        <name>deamido-NAD(+)</name>
        <dbReference type="ChEBI" id="CHEBI:58437"/>
        <note>ligand shared between two neighboring subunits</note>
    </ligand>
</feature>
<dbReference type="GO" id="GO:0004359">
    <property type="term" value="F:glutaminase activity"/>
    <property type="evidence" value="ECO:0007669"/>
    <property type="project" value="InterPro"/>
</dbReference>
<dbReference type="GO" id="GO:0005737">
    <property type="term" value="C:cytoplasm"/>
    <property type="evidence" value="ECO:0007669"/>
    <property type="project" value="InterPro"/>
</dbReference>
<feature type="binding site" evidence="7">
    <location>
        <position position="291"/>
    </location>
    <ligand>
        <name>L-glutamine</name>
        <dbReference type="ChEBI" id="CHEBI:58359"/>
    </ligand>
</feature>
<dbReference type="SUPFAM" id="SSF52402">
    <property type="entry name" value="Adenine nucleotide alpha hydrolases-like"/>
    <property type="match status" value="1"/>
</dbReference>
<keyword evidence="13" id="KW-1185">Reference proteome</keyword>
<dbReference type="CDD" id="cd07570">
    <property type="entry name" value="GAT_Gln-NAD-synth"/>
    <property type="match status" value="1"/>
</dbReference>
<feature type="binding site" evidence="7">
    <location>
        <position position="538"/>
    </location>
    <ligand>
        <name>deamido-NAD(+)</name>
        <dbReference type="ChEBI" id="CHEBI:58437"/>
        <note>ligand shared between two neighboring subunits</note>
    </ligand>
</feature>
<dbReference type="NCBIfam" id="TIGR00552">
    <property type="entry name" value="nadE"/>
    <property type="match status" value="1"/>
</dbReference>
<dbReference type="Proteomes" id="UP000245765">
    <property type="component" value="Unassembled WGS sequence"/>
</dbReference>
<dbReference type="AlphaFoldDB" id="A0A317FHW4"/>
<evidence type="ECO:0000313" key="12">
    <source>
        <dbReference type="EMBL" id="PWS38375.1"/>
    </source>
</evidence>
<feature type="active site" description="For glutaminase activity" evidence="7">
    <location>
        <position position="202"/>
    </location>
</feature>
<sequence>MISAPTPRRSRRPRPVAASCAPGSSITTAGGRSSGRSTGSGRAGFCSASGIEGAGLPQAGPTAHLSGVRPPHRRQTETLFVTAFHNLHTHGFVRAAAVAPRLRVADPAFNVAETIAMAREAAAQGASLVLFPELGLSAYAIDDLLQQSALLEAVEQAVARLLAESRDLAPVLFVGAPVRVGGRLFNTALAIHRGRLLAAWPKSYLPSYREFYEKRHFATGLGAVPPTLHLAGQEAPFGTDILLRATDLPDLTIHVEICEDVWAPVPPSTAAALAGATVLLNLSASNVTVGKSAYRHALCQVHSARCVAAYLYSAAGNGESSTDLAWDGQAMIYENGTLLAEAPRFAREAAPILADLDLERLQQERLRMTSFGDAADFNPPSRPFRTVGFALAPDTESDLGLMRPLSRFPFVPDDDARLSELCYEAYNIQSYGLRQRLESTGIKRLVIGVSGGLDSTQALLVAAHAFDTLGLPRSGILAYTLPAFATTARTKSNAWALMKALGVSAAEIDMTPASLQMLRDIGHPFAEGEPVHDVTFENVQAGARTSLLFRLANHHDALVLGTGDLSELALGWATYGVGDHMSHYNVNASVPKTLIQHLIRWVAESGAFGEAAKPVLLDILATEISPELVPGAGEDGPAQKTEDFVGPYALQDFTLFYTTRFGMRPSKVAFLAWHAWHDVAAGAWPPHTPPDKRIAYDLPVIARWLRVFVRRFFATSQFKRSALPNGPKVSSGGSLSPRGDWRAPSDASPAAWLADLDRIPVARD</sequence>
<dbReference type="EMBL" id="QGNA01000001">
    <property type="protein sequence ID" value="PWS38375.1"/>
    <property type="molecule type" value="Genomic_DNA"/>
</dbReference>
<dbReference type="InterPro" id="IPR036526">
    <property type="entry name" value="C-N_Hydrolase_sf"/>
</dbReference>
<feature type="binding site" evidence="7">
    <location>
        <begin position="448"/>
        <end position="455"/>
    </location>
    <ligand>
        <name>ATP</name>
        <dbReference type="ChEBI" id="CHEBI:30616"/>
    </ligand>
</feature>
<gene>
    <name evidence="7" type="primary">nadE</name>
    <name evidence="12" type="ORF">DFH01_03550</name>
</gene>
<evidence type="ECO:0000256" key="5">
    <source>
        <dbReference type="ARBA" id="ARBA00022840"/>
    </source>
</evidence>
<comment type="caution">
    <text evidence="12">The sequence shown here is derived from an EMBL/GenBank/DDBJ whole genome shotgun (WGS) entry which is preliminary data.</text>
</comment>
<evidence type="ECO:0000256" key="1">
    <source>
        <dbReference type="ARBA" id="ARBA00005188"/>
    </source>
</evidence>
<evidence type="ECO:0000256" key="3">
    <source>
        <dbReference type="ARBA" id="ARBA00022598"/>
    </source>
</evidence>
<dbReference type="Gene3D" id="3.40.50.620">
    <property type="entry name" value="HUPs"/>
    <property type="match status" value="1"/>
</dbReference>
<evidence type="ECO:0000256" key="4">
    <source>
        <dbReference type="ARBA" id="ARBA00022741"/>
    </source>
</evidence>
<protein>
    <recommendedName>
        <fullName evidence="7 8">Glutamine-dependent NAD(+) synthetase</fullName>
        <ecNumber evidence="7 8">6.3.5.1</ecNumber>
    </recommendedName>
    <alternativeName>
        <fullName evidence="7 8">NAD(+) synthase [glutamine-hydrolyzing]</fullName>
    </alternativeName>
</protein>
<comment type="catalytic activity">
    <reaction evidence="7 8">
        <text>deamido-NAD(+) + L-glutamine + ATP + H2O = L-glutamate + AMP + diphosphate + NAD(+) + H(+)</text>
        <dbReference type="Rhea" id="RHEA:24384"/>
        <dbReference type="ChEBI" id="CHEBI:15377"/>
        <dbReference type="ChEBI" id="CHEBI:15378"/>
        <dbReference type="ChEBI" id="CHEBI:29985"/>
        <dbReference type="ChEBI" id="CHEBI:30616"/>
        <dbReference type="ChEBI" id="CHEBI:33019"/>
        <dbReference type="ChEBI" id="CHEBI:57540"/>
        <dbReference type="ChEBI" id="CHEBI:58359"/>
        <dbReference type="ChEBI" id="CHEBI:58437"/>
        <dbReference type="ChEBI" id="CHEBI:456215"/>
        <dbReference type="EC" id="6.3.5.1"/>
    </reaction>
</comment>
<dbReference type="Pfam" id="PF00795">
    <property type="entry name" value="CN_hydrolase"/>
    <property type="match status" value="1"/>
</dbReference>
<dbReference type="Pfam" id="PF02540">
    <property type="entry name" value="NAD_synthase"/>
    <property type="match status" value="1"/>
</dbReference>
<dbReference type="FunFam" id="1.10.10.1140:FF:000001">
    <property type="entry name" value="Glutamine-dependent NAD(+) synthetase"/>
    <property type="match status" value="1"/>
</dbReference>
<evidence type="ECO:0000256" key="8">
    <source>
        <dbReference type="PIRNR" id="PIRNR006630"/>
    </source>
</evidence>
<comment type="function">
    <text evidence="7">Catalyzes the ATP-dependent amidation of deamido-NAD to form NAD. Uses L-glutamine as a nitrogen source.</text>
</comment>
<feature type="binding site" evidence="7">
    <location>
        <position position="719"/>
    </location>
    <ligand>
        <name>deamido-NAD(+)</name>
        <dbReference type="ChEBI" id="CHEBI:58437"/>
        <note>ligand shared between two neighboring subunits</note>
    </ligand>
</feature>
<comment type="similarity">
    <text evidence="9">Belongs to the NAD synthetase family.</text>
</comment>
<dbReference type="GO" id="GO:0005524">
    <property type="term" value="F:ATP binding"/>
    <property type="evidence" value="ECO:0007669"/>
    <property type="project" value="UniProtKB-UniRule"/>
</dbReference>
<dbReference type="PIRSF" id="PIRSF006630">
    <property type="entry name" value="NADS_GAT"/>
    <property type="match status" value="1"/>
</dbReference>
<feature type="domain" description="CN hydrolase" evidence="11">
    <location>
        <begin position="93"/>
        <end position="358"/>
    </location>
</feature>
<proteinExistence type="inferred from homology"/>
<evidence type="ECO:0000256" key="2">
    <source>
        <dbReference type="ARBA" id="ARBA00007145"/>
    </source>
</evidence>
<evidence type="ECO:0000256" key="9">
    <source>
        <dbReference type="RuleBase" id="RU003811"/>
    </source>
</evidence>
<feature type="region of interest" description="Disordered" evidence="10">
    <location>
        <begin position="1"/>
        <end position="44"/>
    </location>
</feature>
<feature type="binding site" evidence="7">
    <location>
        <position position="567"/>
    </location>
    <ligand>
        <name>deamido-NAD(+)</name>
        <dbReference type="ChEBI" id="CHEBI:58437"/>
        <note>ligand shared between two neighboring subunits</note>
    </ligand>
</feature>
<dbReference type="InterPro" id="IPR022310">
    <property type="entry name" value="NAD/GMP_synthase"/>
</dbReference>
<dbReference type="NCBIfam" id="NF002730">
    <property type="entry name" value="PRK02628.1"/>
    <property type="match status" value="1"/>
</dbReference>
<dbReference type="CDD" id="cd00553">
    <property type="entry name" value="NAD_synthase"/>
    <property type="match status" value="1"/>
</dbReference>
<evidence type="ECO:0000259" key="11">
    <source>
        <dbReference type="PROSITE" id="PS50263"/>
    </source>
</evidence>
<keyword evidence="3 7" id="KW-0436">Ligase</keyword>
<dbReference type="HAMAP" id="MF_02090">
    <property type="entry name" value="NadE_glutamine_dep"/>
    <property type="match status" value="1"/>
</dbReference>
<keyword evidence="4 7" id="KW-0547">Nucleotide-binding</keyword>
<dbReference type="GO" id="GO:0009435">
    <property type="term" value="P:NAD+ biosynthetic process"/>
    <property type="evidence" value="ECO:0007669"/>
    <property type="project" value="UniProtKB-UniRule"/>
</dbReference>
<feature type="region of interest" description="Disordered" evidence="10">
    <location>
        <begin position="723"/>
        <end position="747"/>
    </location>
</feature>
<evidence type="ECO:0000256" key="7">
    <source>
        <dbReference type="HAMAP-Rule" id="MF_02090"/>
    </source>
</evidence>
<dbReference type="GO" id="GO:0003952">
    <property type="term" value="F:NAD+ synthase (glutamine-hydrolyzing) activity"/>
    <property type="evidence" value="ECO:0007669"/>
    <property type="project" value="UniProtKB-UniRule"/>
</dbReference>
<feature type="compositionally biased region" description="Low complexity" evidence="10">
    <location>
        <begin position="15"/>
        <end position="44"/>
    </location>
</feature>
<dbReference type="PANTHER" id="PTHR23090:SF9">
    <property type="entry name" value="GLUTAMINE-DEPENDENT NAD(+) SYNTHETASE"/>
    <property type="match status" value="1"/>
</dbReference>
<dbReference type="Gene3D" id="3.60.110.10">
    <property type="entry name" value="Carbon-nitrogen hydrolase"/>
    <property type="match status" value="1"/>
</dbReference>
<dbReference type="PROSITE" id="PS50263">
    <property type="entry name" value="CN_HYDROLASE"/>
    <property type="match status" value="1"/>
</dbReference>
<dbReference type="InterPro" id="IPR003694">
    <property type="entry name" value="NAD_synthase"/>
</dbReference>
<dbReference type="OrthoDB" id="9760188at2"/>
<comment type="similarity">
    <text evidence="2 7 8">In the C-terminal section; belongs to the NAD synthetase family.</text>
</comment>
<feature type="active site" description="Nucleophile; for glutaminase activity" evidence="7">
    <location>
        <position position="258"/>
    </location>
</feature>
<organism evidence="12 13">
    <name type="scientific">Falsiroseomonas bella</name>
    <dbReference type="NCBI Taxonomy" id="2184016"/>
    <lineage>
        <taxon>Bacteria</taxon>
        <taxon>Pseudomonadati</taxon>
        <taxon>Pseudomonadota</taxon>
        <taxon>Alphaproteobacteria</taxon>
        <taxon>Acetobacterales</taxon>
        <taxon>Roseomonadaceae</taxon>
        <taxon>Falsiroseomonas</taxon>
    </lineage>
</organism>
<dbReference type="InterPro" id="IPR041856">
    <property type="entry name" value="NAD+_synth_C"/>
</dbReference>
<dbReference type="PANTHER" id="PTHR23090">
    <property type="entry name" value="NH 3 /GLUTAMINE-DEPENDENT NAD + SYNTHETASE"/>
    <property type="match status" value="1"/>
</dbReference>
<feature type="active site" description="Proton acceptor; for glutaminase activity" evidence="7">
    <location>
        <position position="133"/>
    </location>
</feature>
<dbReference type="EC" id="6.3.5.1" evidence="7 8"/>
<dbReference type="FunFam" id="3.40.50.620:FF:000155">
    <property type="entry name" value="Glutamine-dependent NAD(+) synthetase"/>
    <property type="match status" value="1"/>
</dbReference>
<dbReference type="SUPFAM" id="SSF56317">
    <property type="entry name" value="Carbon-nitrogen hydrolase"/>
    <property type="match status" value="1"/>
</dbReference>
<evidence type="ECO:0000256" key="10">
    <source>
        <dbReference type="SAM" id="MobiDB-lite"/>
    </source>
</evidence>
<dbReference type="InterPro" id="IPR014729">
    <property type="entry name" value="Rossmann-like_a/b/a_fold"/>
</dbReference>
<name>A0A317FHW4_9PROT</name>
<feature type="binding site" evidence="7">
    <location>
        <position position="285"/>
    </location>
    <ligand>
        <name>L-glutamine</name>
        <dbReference type="ChEBI" id="CHEBI:58359"/>
    </ligand>
</feature>
<dbReference type="GO" id="GO:0008795">
    <property type="term" value="F:NAD+ synthase activity"/>
    <property type="evidence" value="ECO:0007669"/>
    <property type="project" value="UniProtKB-UniRule"/>
</dbReference>
<feature type="binding site" evidence="7">
    <location>
        <position position="208"/>
    </location>
    <ligand>
        <name>L-glutamine</name>
        <dbReference type="ChEBI" id="CHEBI:58359"/>
    </ligand>
</feature>
<feature type="binding site" evidence="7">
    <location>
        <position position="562"/>
    </location>
    <ligand>
        <name>ATP</name>
        <dbReference type="ChEBI" id="CHEBI:30616"/>
    </ligand>
</feature>
<dbReference type="Gene3D" id="1.10.10.1140">
    <property type="entry name" value="Glutamine-dependent NAD+ synthetase, C-terminal domain"/>
    <property type="match status" value="1"/>
</dbReference>
<accession>A0A317FHW4</accession>
<keyword evidence="6 7" id="KW-0520">NAD</keyword>
<reference evidence="13" key="1">
    <citation type="submission" date="2018-05" db="EMBL/GenBank/DDBJ databases">
        <authorList>
            <person name="Du Z."/>
            <person name="Wang X."/>
        </authorList>
    </citation>
    <scope>NUCLEOTIDE SEQUENCE [LARGE SCALE GENOMIC DNA]</scope>
    <source>
        <strain evidence="13">CQN31</strain>
    </source>
</reference>
<evidence type="ECO:0000313" key="13">
    <source>
        <dbReference type="Proteomes" id="UP000245765"/>
    </source>
</evidence>